<feature type="binding site" evidence="3">
    <location>
        <position position="298"/>
    </location>
    <ligand>
        <name>Mg(2+)</name>
        <dbReference type="ChEBI" id="CHEBI:18420"/>
        <label>1</label>
    </ligand>
</feature>
<feature type="binding site" evidence="3">
    <location>
        <position position="301"/>
    </location>
    <ligand>
        <name>Mg(2+)</name>
        <dbReference type="ChEBI" id="CHEBI:18420"/>
        <label>1</label>
    </ligand>
</feature>
<comment type="cofactor">
    <cofactor evidence="3">
        <name>Mg(2+)</name>
        <dbReference type="ChEBI" id="CHEBI:18420"/>
    </cofactor>
    <text evidence="3">Binds 2 magnesium ions per subunit.</text>
</comment>
<protein>
    <submittedName>
        <fullName evidence="4">ADP-ribosylglycohydrolase</fullName>
    </submittedName>
</protein>
<keyword evidence="2 4" id="KW-0378">Hydrolase</keyword>
<accession>A0A344LLJ8</accession>
<dbReference type="Pfam" id="PF03747">
    <property type="entry name" value="ADP_ribosyl_GH"/>
    <property type="match status" value="1"/>
</dbReference>
<dbReference type="InterPro" id="IPR005502">
    <property type="entry name" value="Ribosyl_crysJ1"/>
</dbReference>
<dbReference type="EMBL" id="CP015163">
    <property type="protein sequence ID" value="AXB48922.1"/>
    <property type="molecule type" value="Genomic_DNA"/>
</dbReference>
<dbReference type="InterPro" id="IPR050792">
    <property type="entry name" value="ADP-ribosylglycohydrolase"/>
</dbReference>
<keyword evidence="3" id="KW-0479">Metal-binding</keyword>
<dbReference type="InterPro" id="IPR036705">
    <property type="entry name" value="Ribosyl_crysJ1_sf"/>
</dbReference>
<feature type="binding site" evidence="3">
    <location>
        <position position="300"/>
    </location>
    <ligand>
        <name>Mg(2+)</name>
        <dbReference type="ChEBI" id="CHEBI:18420"/>
        <label>1</label>
    </ligand>
</feature>
<keyword evidence="5" id="KW-1185">Reference proteome</keyword>
<dbReference type="PANTHER" id="PTHR16222:SF24">
    <property type="entry name" value="ADP-RIBOSYLHYDROLASE ARH3"/>
    <property type="match status" value="1"/>
</dbReference>
<feature type="binding site" evidence="3">
    <location>
        <position position="56"/>
    </location>
    <ligand>
        <name>Mg(2+)</name>
        <dbReference type="ChEBI" id="CHEBI:18420"/>
        <label>1</label>
    </ligand>
</feature>
<evidence type="ECO:0000256" key="3">
    <source>
        <dbReference type="PIRSR" id="PIRSR605502-1"/>
    </source>
</evidence>
<evidence type="ECO:0000313" key="5">
    <source>
        <dbReference type="Proteomes" id="UP000250434"/>
    </source>
</evidence>
<reference evidence="4 5" key="1">
    <citation type="submission" date="2016-04" db="EMBL/GenBank/DDBJ databases">
        <title>Complete genome sequence and analysis of deep-sea sediment isolate, Amycolatopsis sp. WP1.</title>
        <authorList>
            <person name="Wang H."/>
            <person name="Chen S."/>
            <person name="Wu Q."/>
        </authorList>
    </citation>
    <scope>NUCLEOTIDE SEQUENCE [LARGE SCALE GENOMIC DNA]</scope>
    <source>
        <strain evidence="4 5">WP1</strain>
    </source>
</reference>
<feature type="binding site" evidence="3">
    <location>
        <position position="57"/>
    </location>
    <ligand>
        <name>Mg(2+)</name>
        <dbReference type="ChEBI" id="CHEBI:18420"/>
        <label>1</label>
    </ligand>
</feature>
<dbReference type="GO" id="GO:0016787">
    <property type="term" value="F:hydrolase activity"/>
    <property type="evidence" value="ECO:0007669"/>
    <property type="project" value="UniProtKB-KW"/>
</dbReference>
<comment type="similarity">
    <text evidence="1">Belongs to the ADP-ribosylglycohydrolase family.</text>
</comment>
<dbReference type="GO" id="GO:0046872">
    <property type="term" value="F:metal ion binding"/>
    <property type="evidence" value="ECO:0007669"/>
    <property type="project" value="UniProtKB-KW"/>
</dbReference>
<organism evidence="4 5">
    <name type="scientific">Amycolatopsis albispora</name>
    <dbReference type="NCBI Taxonomy" id="1804986"/>
    <lineage>
        <taxon>Bacteria</taxon>
        <taxon>Bacillati</taxon>
        <taxon>Actinomycetota</taxon>
        <taxon>Actinomycetes</taxon>
        <taxon>Pseudonocardiales</taxon>
        <taxon>Pseudonocardiaceae</taxon>
        <taxon>Amycolatopsis</taxon>
    </lineage>
</organism>
<evidence type="ECO:0000256" key="2">
    <source>
        <dbReference type="ARBA" id="ARBA00022801"/>
    </source>
</evidence>
<feature type="binding site" evidence="3">
    <location>
        <position position="55"/>
    </location>
    <ligand>
        <name>Mg(2+)</name>
        <dbReference type="ChEBI" id="CHEBI:18420"/>
        <label>1</label>
    </ligand>
</feature>
<dbReference type="KEGG" id="aab:A4R43_30560"/>
<dbReference type="AlphaFoldDB" id="A0A344LLJ8"/>
<gene>
    <name evidence="4" type="ORF">A4R43_30560</name>
</gene>
<sequence length="361" mass="38496">MSRDDRFLGSILAGAVGDALGAADEFEPIHIIRELRGPAGITDLVPAFGGLGKITDDTQMTLFTLEGLIRGHAHLRRGGQTGLEHFVQSAYQRWLHTQDYSWEDCRGPQNTSLEPDGWLITHRELFSRRAPGKTCLTALMSYGNNGQMGSFTHRLNTSKGCGGVMRTAPAALWPGDPGTVFGVGAMAAALSHSHPSGYLSAGALSVIVRHLIDGGTLPDAVDEAFRQLARWQHHEETTAALRVGVRLAEQGPPTPEKIATIDGGGWIGESALAIAVYVALATDNLDEALLAAVNHSGDSDSTGAICGNIAGAMYGPGALRPSWLEHLELRNTIEELAADALAEFGPEPPAHSLWERKYPNS</sequence>
<dbReference type="PANTHER" id="PTHR16222">
    <property type="entry name" value="ADP-RIBOSYLGLYCOHYDROLASE"/>
    <property type="match status" value="1"/>
</dbReference>
<dbReference type="Proteomes" id="UP000250434">
    <property type="component" value="Chromosome"/>
</dbReference>
<evidence type="ECO:0000313" key="4">
    <source>
        <dbReference type="EMBL" id="AXB48922.1"/>
    </source>
</evidence>
<dbReference type="SUPFAM" id="SSF101478">
    <property type="entry name" value="ADP-ribosylglycohydrolase"/>
    <property type="match status" value="1"/>
</dbReference>
<name>A0A344LLJ8_9PSEU</name>
<evidence type="ECO:0000256" key="1">
    <source>
        <dbReference type="ARBA" id="ARBA00010702"/>
    </source>
</evidence>
<proteinExistence type="inferred from homology"/>
<dbReference type="Gene3D" id="1.10.4080.10">
    <property type="entry name" value="ADP-ribosylation/Crystallin J1"/>
    <property type="match status" value="1"/>
</dbReference>
<keyword evidence="3" id="KW-0460">Magnesium</keyword>